<feature type="domain" description="Helix-turn-helix" evidence="2">
    <location>
        <begin position="34"/>
        <end position="79"/>
    </location>
</feature>
<feature type="region of interest" description="Disordered" evidence="1">
    <location>
        <begin position="1"/>
        <end position="21"/>
    </location>
</feature>
<dbReference type="EMBL" id="VJXR01000010">
    <property type="protein sequence ID" value="TRW46359.1"/>
    <property type="molecule type" value="Genomic_DNA"/>
</dbReference>
<sequence>MSKAESAASGAAGNGGDGKVTTLDEAITSTRAILNLGEVAAVLGAHRRSVSRGVADGTIPSIRLGRRVLIPRLSFLAMLGASTNDTTTAEESAA</sequence>
<dbReference type="Proteomes" id="UP000318693">
    <property type="component" value="Unassembled WGS sequence"/>
</dbReference>
<dbReference type="RefSeq" id="WP_143417504.1">
    <property type="nucleotide sequence ID" value="NZ_VJXR01000010.1"/>
</dbReference>
<evidence type="ECO:0000313" key="4">
    <source>
        <dbReference type="Proteomes" id="UP000318693"/>
    </source>
</evidence>
<name>A0A552WUX1_9MICO</name>
<dbReference type="Pfam" id="PF12728">
    <property type="entry name" value="HTH_17"/>
    <property type="match status" value="1"/>
</dbReference>
<dbReference type="InterPro" id="IPR041657">
    <property type="entry name" value="HTH_17"/>
</dbReference>
<dbReference type="InterPro" id="IPR010093">
    <property type="entry name" value="SinI_DNA-bd"/>
</dbReference>
<protein>
    <submittedName>
        <fullName evidence="3">Helix-turn-helix domain-containing protein</fullName>
    </submittedName>
</protein>
<proteinExistence type="predicted"/>
<dbReference type="NCBIfam" id="TIGR01764">
    <property type="entry name" value="excise"/>
    <property type="match status" value="1"/>
</dbReference>
<feature type="compositionally biased region" description="Low complexity" evidence="1">
    <location>
        <begin position="1"/>
        <end position="11"/>
    </location>
</feature>
<reference evidence="3 4" key="1">
    <citation type="submission" date="2019-07" db="EMBL/GenBank/DDBJ databases">
        <title>Georgenia wutianyii sp. nov. and Georgenia *** sp. nov. isolated from plateau pika (Ochotona curzoniae) in the Qinghai-Tibet plateau of China.</title>
        <authorList>
            <person name="Tian Z."/>
        </authorList>
    </citation>
    <scope>NUCLEOTIDE SEQUENCE [LARGE SCALE GENOMIC DNA]</scope>
    <source>
        <strain evidence="3 4">Z446</strain>
    </source>
</reference>
<accession>A0A552WUX1</accession>
<organism evidence="3 4">
    <name type="scientific">Georgenia yuyongxinii</name>
    <dbReference type="NCBI Taxonomy" id="2589797"/>
    <lineage>
        <taxon>Bacteria</taxon>
        <taxon>Bacillati</taxon>
        <taxon>Actinomycetota</taxon>
        <taxon>Actinomycetes</taxon>
        <taxon>Micrococcales</taxon>
        <taxon>Bogoriellaceae</taxon>
        <taxon>Georgenia</taxon>
    </lineage>
</organism>
<evidence type="ECO:0000256" key="1">
    <source>
        <dbReference type="SAM" id="MobiDB-lite"/>
    </source>
</evidence>
<keyword evidence="4" id="KW-1185">Reference proteome</keyword>
<evidence type="ECO:0000259" key="2">
    <source>
        <dbReference type="Pfam" id="PF12728"/>
    </source>
</evidence>
<dbReference type="GO" id="GO:0003677">
    <property type="term" value="F:DNA binding"/>
    <property type="evidence" value="ECO:0007669"/>
    <property type="project" value="InterPro"/>
</dbReference>
<evidence type="ECO:0000313" key="3">
    <source>
        <dbReference type="EMBL" id="TRW46359.1"/>
    </source>
</evidence>
<comment type="caution">
    <text evidence="3">The sequence shown here is derived from an EMBL/GenBank/DDBJ whole genome shotgun (WGS) entry which is preliminary data.</text>
</comment>
<gene>
    <name evidence="3" type="ORF">FJ693_05385</name>
</gene>
<dbReference type="AlphaFoldDB" id="A0A552WUX1"/>